<sequence length="44" mass="4428">MSNKHSMNNFGGFDGIVNGLAVLVTISLIGAGYLTALGSFVGIA</sequence>
<evidence type="ECO:0000313" key="2">
    <source>
        <dbReference type="EMBL" id="VAW03336.1"/>
    </source>
</evidence>
<organism evidence="2">
    <name type="scientific">hydrothermal vent metagenome</name>
    <dbReference type="NCBI Taxonomy" id="652676"/>
    <lineage>
        <taxon>unclassified sequences</taxon>
        <taxon>metagenomes</taxon>
        <taxon>ecological metagenomes</taxon>
    </lineage>
</organism>
<evidence type="ECO:0000256" key="1">
    <source>
        <dbReference type="SAM" id="Phobius"/>
    </source>
</evidence>
<keyword evidence="1" id="KW-0472">Membrane</keyword>
<accession>A0A3B0T8L5</accession>
<keyword evidence="1" id="KW-1133">Transmembrane helix</keyword>
<dbReference type="EMBL" id="UOEH01000390">
    <property type="protein sequence ID" value="VAW03336.1"/>
    <property type="molecule type" value="Genomic_DNA"/>
</dbReference>
<name>A0A3B0T8L5_9ZZZZ</name>
<gene>
    <name evidence="2" type="ORF">MNBD_ALPHA05-2371</name>
</gene>
<protein>
    <submittedName>
        <fullName evidence="2">Uncharacterized protein</fullName>
    </submittedName>
</protein>
<reference evidence="2" key="1">
    <citation type="submission" date="2018-06" db="EMBL/GenBank/DDBJ databases">
        <authorList>
            <person name="Zhirakovskaya E."/>
        </authorList>
    </citation>
    <scope>NUCLEOTIDE SEQUENCE</scope>
</reference>
<feature type="transmembrane region" description="Helical" evidence="1">
    <location>
        <begin position="20"/>
        <end position="43"/>
    </location>
</feature>
<keyword evidence="1" id="KW-0812">Transmembrane</keyword>
<dbReference type="AlphaFoldDB" id="A0A3B0T8L5"/>
<proteinExistence type="predicted"/>